<feature type="domain" description="Methyltransferase" evidence="1">
    <location>
        <begin position="75"/>
        <end position="187"/>
    </location>
</feature>
<accession>A0A857NHH6</accession>
<proteinExistence type="predicted"/>
<sequence length="276" mass="32005">MFILKKFNTVKRFLKIIFLEIHDLYDCVSGKRKSHIPPTRLMFDGPASLDDFLKSGDVFMSSFVQILHPEPSIRVLDIGSGIGRHTLPLTKLIDSHGRYDGIEIVIAGVKWCRKHISNRFPNFRFQHVDIYNGAYNPRGKILPEEFVFPFEDNSFDIVMALSVFTHMTPDSVQNYLKESYRVLKPGGKAYFTYFLINDDSKKRLGDQNNTQPFEQTPDGYWTTNHQIPEAAIAYDEDVVRRFYSDSNLKISKIYYGSWCGRKKFTDYQDIVLASKK</sequence>
<protein>
    <submittedName>
        <fullName evidence="2">Class I SAM-dependent methyltransferase</fullName>
    </submittedName>
</protein>
<dbReference type="GO" id="GO:0032259">
    <property type="term" value="P:methylation"/>
    <property type="evidence" value="ECO:0007669"/>
    <property type="project" value="UniProtKB-KW"/>
</dbReference>
<dbReference type="SUPFAM" id="SSF53335">
    <property type="entry name" value="S-adenosyl-L-methionine-dependent methyltransferases"/>
    <property type="match status" value="1"/>
</dbReference>
<dbReference type="KEGG" id="caqa:MICH65_0577"/>
<dbReference type="Gene3D" id="3.40.50.150">
    <property type="entry name" value="Vaccinia Virus protein VP39"/>
    <property type="match status" value="1"/>
</dbReference>
<evidence type="ECO:0000313" key="3">
    <source>
        <dbReference type="Proteomes" id="UP000463983"/>
    </source>
</evidence>
<dbReference type="AlphaFoldDB" id="A0A857NHH6"/>
<dbReference type="InterPro" id="IPR041698">
    <property type="entry name" value="Methyltransf_25"/>
</dbReference>
<dbReference type="CDD" id="cd02440">
    <property type="entry name" value="AdoMet_MTases"/>
    <property type="match status" value="1"/>
</dbReference>
<reference evidence="3" key="1">
    <citation type="journal article" date="2020" name="Microorganisms">
        <title>Complete Genome of a Member of a New Bacterial Lineage in the Microgenomates Group Reveals an Unusual Nucleotide Composition Disparity Between Two Strands of DNA and Limited Metabolic Potential.</title>
        <authorList>
            <person name="Kadnikov V.V."/>
            <person name="Mardanov A.V."/>
            <person name="Beletsky A.V."/>
            <person name="Karnachuk O.V."/>
            <person name="Ravin N.V."/>
        </authorList>
    </citation>
    <scope>NUCLEOTIDE SEQUENCE [LARGE SCALE GENOMIC DNA]</scope>
</reference>
<dbReference type="Proteomes" id="UP000463983">
    <property type="component" value="Chromosome"/>
</dbReference>
<dbReference type="PANTHER" id="PTHR42912">
    <property type="entry name" value="METHYLTRANSFERASE"/>
    <property type="match status" value="1"/>
</dbReference>
<dbReference type="EMBL" id="CP047901">
    <property type="protein sequence ID" value="QHO63558.1"/>
    <property type="molecule type" value="Genomic_DNA"/>
</dbReference>
<dbReference type="Pfam" id="PF13649">
    <property type="entry name" value="Methyltransf_25"/>
    <property type="match status" value="1"/>
</dbReference>
<evidence type="ECO:0000259" key="1">
    <source>
        <dbReference type="Pfam" id="PF13649"/>
    </source>
</evidence>
<keyword evidence="2" id="KW-0808">Transferase</keyword>
<dbReference type="RefSeq" id="WP_161931935.1">
    <property type="nucleotide sequence ID" value="NZ_CP047901.1"/>
</dbReference>
<gene>
    <name evidence="2" type="ORF">MICH65_0577</name>
</gene>
<name>A0A857NHH6_9BACT</name>
<keyword evidence="2" id="KW-0489">Methyltransferase</keyword>
<evidence type="ECO:0000313" key="2">
    <source>
        <dbReference type="EMBL" id="QHO63558.1"/>
    </source>
</evidence>
<dbReference type="InterPro" id="IPR050508">
    <property type="entry name" value="Methyltransf_Superfamily"/>
</dbReference>
<organism evidence="2 3">
    <name type="scientific">Candidatus Chazhemtobacterium aquaticus</name>
    <dbReference type="NCBI Taxonomy" id="2715735"/>
    <lineage>
        <taxon>Bacteria</taxon>
        <taxon>Candidatus Chazhemtobacteraceae</taxon>
        <taxon>Candidatus Chazhemtobacterium</taxon>
    </lineage>
</organism>
<dbReference type="GO" id="GO:0008168">
    <property type="term" value="F:methyltransferase activity"/>
    <property type="evidence" value="ECO:0007669"/>
    <property type="project" value="UniProtKB-KW"/>
</dbReference>
<keyword evidence="3" id="KW-1185">Reference proteome</keyword>
<dbReference type="PANTHER" id="PTHR42912:SF98">
    <property type="entry name" value="UNCHARACTERISED METHYLTRANSFERASE RV1498C"/>
    <property type="match status" value="1"/>
</dbReference>
<dbReference type="InterPro" id="IPR029063">
    <property type="entry name" value="SAM-dependent_MTases_sf"/>
</dbReference>